<feature type="transmembrane region" description="Helical" evidence="6">
    <location>
        <begin position="149"/>
        <end position="174"/>
    </location>
</feature>
<evidence type="ECO:0000256" key="5">
    <source>
        <dbReference type="ARBA" id="ARBA00023136"/>
    </source>
</evidence>
<dbReference type="GO" id="GO:0015171">
    <property type="term" value="F:amino acid transmembrane transporter activity"/>
    <property type="evidence" value="ECO:0007669"/>
    <property type="project" value="TreeGrafter"/>
</dbReference>
<evidence type="ECO:0000256" key="3">
    <source>
        <dbReference type="ARBA" id="ARBA00022692"/>
    </source>
</evidence>
<feature type="transmembrane region" description="Helical" evidence="6">
    <location>
        <begin position="71"/>
        <end position="88"/>
    </location>
</feature>
<accession>A0A8S8X6R0</accession>
<keyword evidence="5 6" id="KW-0472">Membrane</keyword>
<dbReference type="Proteomes" id="UP000681075">
    <property type="component" value="Unassembled WGS sequence"/>
</dbReference>
<name>A0A8S8X6R0_9PROT</name>
<dbReference type="PANTHER" id="PTHR30086:SF20">
    <property type="entry name" value="ARGININE EXPORTER PROTEIN ARGO-RELATED"/>
    <property type="match status" value="1"/>
</dbReference>
<dbReference type="InterPro" id="IPR001123">
    <property type="entry name" value="LeuE-type"/>
</dbReference>
<dbReference type="AlphaFoldDB" id="A0A8S8X6R0"/>
<keyword evidence="8" id="KW-1185">Reference proteome</keyword>
<protein>
    <submittedName>
        <fullName evidence="7">Threonine transporter RhtB</fullName>
    </submittedName>
</protein>
<keyword evidence="3 6" id="KW-0812">Transmembrane</keyword>
<comment type="subcellular location">
    <subcellularLocation>
        <location evidence="1">Cell membrane</location>
        <topology evidence="1">Multi-pass membrane protein</topology>
    </subcellularLocation>
</comment>
<evidence type="ECO:0000313" key="7">
    <source>
        <dbReference type="EMBL" id="GIL39008.1"/>
    </source>
</evidence>
<organism evidence="7 8">
    <name type="scientific">Roseiterribacter gracilis</name>
    <dbReference type="NCBI Taxonomy" id="2812848"/>
    <lineage>
        <taxon>Bacteria</taxon>
        <taxon>Pseudomonadati</taxon>
        <taxon>Pseudomonadota</taxon>
        <taxon>Alphaproteobacteria</taxon>
        <taxon>Rhodospirillales</taxon>
        <taxon>Roseiterribacteraceae</taxon>
        <taxon>Roseiterribacter</taxon>
    </lineage>
</organism>
<comment type="caution">
    <text evidence="7">The sequence shown here is derived from an EMBL/GenBank/DDBJ whole genome shotgun (WGS) entry which is preliminary data.</text>
</comment>
<evidence type="ECO:0000256" key="6">
    <source>
        <dbReference type="SAM" id="Phobius"/>
    </source>
</evidence>
<keyword evidence="2" id="KW-1003">Cell membrane</keyword>
<dbReference type="RefSeq" id="WP_420242109.1">
    <property type="nucleotide sequence ID" value="NZ_BOPV01000001.1"/>
</dbReference>
<evidence type="ECO:0000256" key="1">
    <source>
        <dbReference type="ARBA" id="ARBA00004651"/>
    </source>
</evidence>
<dbReference type="PANTHER" id="PTHR30086">
    <property type="entry name" value="ARGININE EXPORTER PROTEIN ARGO"/>
    <property type="match status" value="1"/>
</dbReference>
<evidence type="ECO:0000256" key="4">
    <source>
        <dbReference type="ARBA" id="ARBA00022989"/>
    </source>
</evidence>
<proteinExistence type="predicted"/>
<sequence>MTLTTVLAFALTLTLAAASPGPGVVAIIAASIGRGFVAGAATTAGIVIGDLIFFCFAIFGLTLVAQAMGELFLIVKFAGAAYLIYLGVKLWRAPVVAISVDVPAATRRGIARDALAGLALTLGNPKTIAFYLGVLPSVVAIDQLVLRDVAVLTVVDVAVVGGVLLAYAGFAARARLSFTKPARLRVLNRSAGTAMIGAGVAVAAR</sequence>
<keyword evidence="4 6" id="KW-1133">Transmembrane helix</keyword>
<dbReference type="EMBL" id="BOPV01000001">
    <property type="protein sequence ID" value="GIL39008.1"/>
    <property type="molecule type" value="Genomic_DNA"/>
</dbReference>
<dbReference type="GO" id="GO:0005886">
    <property type="term" value="C:plasma membrane"/>
    <property type="evidence" value="ECO:0007669"/>
    <property type="project" value="UniProtKB-SubCell"/>
</dbReference>
<evidence type="ECO:0000256" key="2">
    <source>
        <dbReference type="ARBA" id="ARBA00022475"/>
    </source>
</evidence>
<dbReference type="Pfam" id="PF01810">
    <property type="entry name" value="LysE"/>
    <property type="match status" value="1"/>
</dbReference>
<evidence type="ECO:0000313" key="8">
    <source>
        <dbReference type="Proteomes" id="UP000681075"/>
    </source>
</evidence>
<gene>
    <name evidence="7" type="ORF">TMPK1_12450</name>
</gene>
<reference evidence="7" key="1">
    <citation type="submission" date="2021-02" db="EMBL/GenBank/DDBJ databases">
        <title>Genome sequence of Rhodospirillales sp. strain TMPK1 isolated from soil.</title>
        <authorList>
            <person name="Nakai R."/>
            <person name="Kusada H."/>
            <person name="Tamaki H."/>
        </authorList>
    </citation>
    <scope>NUCLEOTIDE SEQUENCE</scope>
    <source>
        <strain evidence="7">TMPK1</strain>
    </source>
</reference>
<feature type="transmembrane region" description="Helical" evidence="6">
    <location>
        <begin position="36"/>
        <end position="64"/>
    </location>
</feature>